<reference evidence="1" key="1">
    <citation type="journal article" date="2014" name="Front. Microbiol.">
        <title>High frequency of phylogenetically diverse reductive dehalogenase-homologous genes in deep subseafloor sedimentary metagenomes.</title>
        <authorList>
            <person name="Kawai M."/>
            <person name="Futagami T."/>
            <person name="Toyoda A."/>
            <person name="Takaki Y."/>
            <person name="Nishi S."/>
            <person name="Hori S."/>
            <person name="Arai W."/>
            <person name="Tsubouchi T."/>
            <person name="Morono Y."/>
            <person name="Uchiyama I."/>
            <person name="Ito T."/>
            <person name="Fujiyama A."/>
            <person name="Inagaki F."/>
            <person name="Takami H."/>
        </authorList>
    </citation>
    <scope>NUCLEOTIDE SEQUENCE</scope>
    <source>
        <strain evidence="1">Expedition CK06-06</strain>
    </source>
</reference>
<evidence type="ECO:0008006" key="2">
    <source>
        <dbReference type="Google" id="ProtNLM"/>
    </source>
</evidence>
<sequence>TKLLAGESSCEWSAWYRAHHTNYDKLPIDFDLARWTIDHNELVNERREQLLDEGYQVYVEDENAFKRIGKTGILVSGKADILAIRDDTGFVEDCKTGRPRTSDQLQVLVYMLLLPVGNPRCANVGLSGRVVYRTSSVEIPASGLDETFRTRFVGLVHKVGGDSPLPKVPAWSECRWCDIGPADCLYRVSEPPESIEAKTDLF</sequence>
<protein>
    <recommendedName>
        <fullName evidence="2">PD-(D/E)XK endonuclease-like domain-containing protein</fullName>
    </recommendedName>
</protein>
<accession>X0VIF8</accession>
<evidence type="ECO:0000313" key="1">
    <source>
        <dbReference type="EMBL" id="GAG12288.1"/>
    </source>
</evidence>
<proteinExistence type="predicted"/>
<comment type="caution">
    <text evidence="1">The sequence shown here is derived from an EMBL/GenBank/DDBJ whole genome shotgun (WGS) entry which is preliminary data.</text>
</comment>
<name>X0VIF8_9ZZZZ</name>
<dbReference type="Gene3D" id="3.90.320.10">
    <property type="match status" value="1"/>
</dbReference>
<dbReference type="AlphaFoldDB" id="X0VIF8"/>
<gene>
    <name evidence="1" type="ORF">S01H1_39361</name>
</gene>
<feature type="non-terminal residue" evidence="1">
    <location>
        <position position="1"/>
    </location>
</feature>
<dbReference type="InterPro" id="IPR011604">
    <property type="entry name" value="PDDEXK-like_dom_sf"/>
</dbReference>
<dbReference type="EMBL" id="BARS01024834">
    <property type="protein sequence ID" value="GAG12288.1"/>
    <property type="molecule type" value="Genomic_DNA"/>
</dbReference>
<organism evidence="1">
    <name type="scientific">marine sediment metagenome</name>
    <dbReference type="NCBI Taxonomy" id="412755"/>
    <lineage>
        <taxon>unclassified sequences</taxon>
        <taxon>metagenomes</taxon>
        <taxon>ecological metagenomes</taxon>
    </lineage>
</organism>